<name>A0A3T0HZU2_9BACI</name>
<dbReference type="AlphaFoldDB" id="A0A3T0HZU2"/>
<protein>
    <recommendedName>
        <fullName evidence="3">DUF1641 domain-containing protein</fullName>
    </recommendedName>
</protein>
<evidence type="ECO:0000313" key="2">
    <source>
        <dbReference type="Proteomes" id="UP000282892"/>
    </source>
</evidence>
<dbReference type="EMBL" id="CP022572">
    <property type="protein sequence ID" value="AZU62684.1"/>
    <property type="molecule type" value="Genomic_DNA"/>
</dbReference>
<dbReference type="RefSeq" id="WP_127487493.1">
    <property type="nucleotide sequence ID" value="NZ_CP022572.1"/>
</dbReference>
<sequence length="186" mass="21533">MSTIKNESQIEAVLREMEKPEQIESLHYLVNKLPELTTAIQSVEEKVKFIQYTVSDQQSVEGIIGQVEQKIENLHLTKEHLEAIVLMVQALPRLVQYLEKAEEMFLFLQNVVTDSESIEYALKGVKEVPPVEKTLNVLKETNERFQVQQDSSPVSMQRMYRLLKHPTIQSGLKYVETLLDVIHKQK</sequence>
<organism evidence="1 2">
    <name type="scientific">Neobacillus mesonae</name>
    <dbReference type="NCBI Taxonomy" id="1193713"/>
    <lineage>
        <taxon>Bacteria</taxon>
        <taxon>Bacillati</taxon>
        <taxon>Bacillota</taxon>
        <taxon>Bacilli</taxon>
        <taxon>Bacillales</taxon>
        <taxon>Bacillaceae</taxon>
        <taxon>Neobacillus</taxon>
    </lineage>
</organism>
<keyword evidence="2" id="KW-1185">Reference proteome</keyword>
<reference evidence="1 2" key="1">
    <citation type="submission" date="2017-07" db="EMBL/GenBank/DDBJ databases">
        <title>The complete genome sequence of Bacillus mesonae strain H20-5, an efficient strain improving plant abiotic stress resistance.</title>
        <authorList>
            <person name="Kim S.Y."/>
            <person name="Song H."/>
            <person name="Sang M.K."/>
            <person name="Weon H.-Y."/>
            <person name="Song J."/>
        </authorList>
    </citation>
    <scope>NUCLEOTIDE SEQUENCE [LARGE SCALE GENOMIC DNA]</scope>
    <source>
        <strain evidence="1 2">H20-5</strain>
    </source>
</reference>
<proteinExistence type="predicted"/>
<gene>
    <name evidence="1" type="ORF">CHR53_16210</name>
</gene>
<dbReference type="Proteomes" id="UP000282892">
    <property type="component" value="Chromosome"/>
</dbReference>
<accession>A0A3T0HZU2</accession>
<dbReference type="KEGG" id="nmk:CHR53_16210"/>
<evidence type="ECO:0000313" key="1">
    <source>
        <dbReference type="EMBL" id="AZU62684.1"/>
    </source>
</evidence>
<evidence type="ECO:0008006" key="3">
    <source>
        <dbReference type="Google" id="ProtNLM"/>
    </source>
</evidence>
<dbReference type="OrthoDB" id="2357456at2"/>
<dbReference type="STRING" id="1193713.GCA_001636315_00065"/>